<name>A0ABP8RNS9_9PSEU</name>
<proteinExistence type="predicted"/>
<dbReference type="InterPro" id="IPR045155">
    <property type="entry name" value="Beta-lactam_cat"/>
</dbReference>
<keyword evidence="4" id="KW-1185">Reference proteome</keyword>
<evidence type="ECO:0000313" key="3">
    <source>
        <dbReference type="EMBL" id="GAA4543378.1"/>
    </source>
</evidence>
<sequence length="333" mass="34272">MVVLAVAPALFLAPTTPASARGGLPAVEPPAGSPAGSAAGVEVAFGSLFGPVRSGGSTAPWAFAPRVEEPEPEPEPEPLPESGFAASAVAAAVAAAGLVQGMDLRVTVWDRELGESASAGAADEPTYTASLSKVVLAIDVVDRRRTEGLVVTARDLDLLRRALGPSDDSAMNALWSRFGGAEAASRVSARLGLTGTRDPRDPSQWGEMRVSAEDGVRLYDHVLDLPAADRDLILGALRAAPPTARDGFAQDFGLLAASVGLQAGQVAVKQGWMCCFERRYYLHSAGVVGAEARFVVALLSIQPRAGGWERARAGLTSIGEAVAATLAQAAPAD</sequence>
<dbReference type="Pfam" id="PF13354">
    <property type="entry name" value="Beta-lactamase2"/>
    <property type="match status" value="1"/>
</dbReference>
<dbReference type="Proteomes" id="UP001501598">
    <property type="component" value="Unassembled WGS sequence"/>
</dbReference>
<evidence type="ECO:0000259" key="2">
    <source>
        <dbReference type="Pfam" id="PF13354"/>
    </source>
</evidence>
<gene>
    <name evidence="3" type="ORF">GCM10023175_20050</name>
</gene>
<keyword evidence="1" id="KW-0732">Signal</keyword>
<comment type="caution">
    <text evidence="3">The sequence shown here is derived from an EMBL/GenBank/DDBJ whole genome shotgun (WGS) entry which is preliminary data.</text>
</comment>
<dbReference type="SUPFAM" id="SSF56601">
    <property type="entry name" value="beta-lactamase/transpeptidase-like"/>
    <property type="match status" value="1"/>
</dbReference>
<protein>
    <submittedName>
        <fullName evidence="3">LppW family protein</fullName>
    </submittedName>
</protein>
<dbReference type="Gene3D" id="3.40.710.10">
    <property type="entry name" value="DD-peptidase/beta-lactamase superfamily"/>
    <property type="match status" value="1"/>
</dbReference>
<feature type="signal peptide" evidence="1">
    <location>
        <begin position="1"/>
        <end position="20"/>
    </location>
</feature>
<dbReference type="InterPro" id="IPR012338">
    <property type="entry name" value="Beta-lactam/transpept-like"/>
</dbReference>
<feature type="domain" description="Beta-lactamase class A catalytic" evidence="2">
    <location>
        <begin position="157"/>
        <end position="299"/>
    </location>
</feature>
<accession>A0ABP8RNS9</accession>
<reference evidence="4" key="1">
    <citation type="journal article" date="2019" name="Int. J. Syst. Evol. Microbiol.">
        <title>The Global Catalogue of Microorganisms (GCM) 10K type strain sequencing project: providing services to taxonomists for standard genome sequencing and annotation.</title>
        <authorList>
            <consortium name="The Broad Institute Genomics Platform"/>
            <consortium name="The Broad Institute Genome Sequencing Center for Infectious Disease"/>
            <person name="Wu L."/>
            <person name="Ma J."/>
        </authorList>
    </citation>
    <scope>NUCLEOTIDE SEQUENCE [LARGE SCALE GENOMIC DNA]</scope>
    <source>
        <strain evidence="4">JCM 17906</strain>
    </source>
</reference>
<dbReference type="EMBL" id="BAABGT010000027">
    <property type="protein sequence ID" value="GAA4543378.1"/>
    <property type="molecule type" value="Genomic_DNA"/>
</dbReference>
<evidence type="ECO:0000256" key="1">
    <source>
        <dbReference type="SAM" id="SignalP"/>
    </source>
</evidence>
<feature type="chain" id="PRO_5045553764" evidence="1">
    <location>
        <begin position="21"/>
        <end position="333"/>
    </location>
</feature>
<evidence type="ECO:0000313" key="4">
    <source>
        <dbReference type="Proteomes" id="UP001501598"/>
    </source>
</evidence>
<organism evidence="3 4">
    <name type="scientific">Pseudonocardia xishanensis</name>
    <dbReference type="NCBI Taxonomy" id="630995"/>
    <lineage>
        <taxon>Bacteria</taxon>
        <taxon>Bacillati</taxon>
        <taxon>Actinomycetota</taxon>
        <taxon>Actinomycetes</taxon>
        <taxon>Pseudonocardiales</taxon>
        <taxon>Pseudonocardiaceae</taxon>
        <taxon>Pseudonocardia</taxon>
    </lineage>
</organism>
<dbReference type="RefSeq" id="WP_345415009.1">
    <property type="nucleotide sequence ID" value="NZ_BAABGT010000027.1"/>
</dbReference>